<feature type="chain" id="PRO_5047399729" evidence="1">
    <location>
        <begin position="28"/>
        <end position="133"/>
    </location>
</feature>
<keyword evidence="1" id="KW-0732">Signal</keyword>
<proteinExistence type="predicted"/>
<comment type="caution">
    <text evidence="2">The sequence shown here is derived from an EMBL/GenBank/DDBJ whole genome shotgun (WGS) entry which is preliminary data.</text>
</comment>
<dbReference type="InterPro" id="IPR024572">
    <property type="entry name" value="RcnB"/>
</dbReference>
<organism evidence="2 3">
    <name type="scientific">Henriciella pelagia</name>
    <dbReference type="NCBI Taxonomy" id="1977912"/>
    <lineage>
        <taxon>Bacteria</taxon>
        <taxon>Pseudomonadati</taxon>
        <taxon>Pseudomonadota</taxon>
        <taxon>Alphaproteobacteria</taxon>
        <taxon>Hyphomonadales</taxon>
        <taxon>Hyphomonadaceae</taxon>
        <taxon>Henriciella</taxon>
    </lineage>
</organism>
<name>A0ABQ1JI39_9PROT</name>
<dbReference type="RefSeq" id="WP_158084555.1">
    <property type="nucleotide sequence ID" value="NZ_BMKF01000002.1"/>
</dbReference>
<dbReference type="EMBL" id="BMKF01000002">
    <property type="protein sequence ID" value="GGB69591.1"/>
    <property type="molecule type" value="Genomic_DNA"/>
</dbReference>
<evidence type="ECO:0000313" key="3">
    <source>
        <dbReference type="Proteomes" id="UP000628854"/>
    </source>
</evidence>
<dbReference type="Gene3D" id="3.10.450.160">
    <property type="entry name" value="inner membrane protein cigr"/>
    <property type="match status" value="1"/>
</dbReference>
<feature type="signal peptide" evidence="1">
    <location>
        <begin position="1"/>
        <end position="27"/>
    </location>
</feature>
<dbReference type="Proteomes" id="UP000628854">
    <property type="component" value="Unassembled WGS sequence"/>
</dbReference>
<evidence type="ECO:0000313" key="2">
    <source>
        <dbReference type="EMBL" id="GGB69591.1"/>
    </source>
</evidence>
<gene>
    <name evidence="2" type="ORF">GCM10011503_17780</name>
</gene>
<keyword evidence="3" id="KW-1185">Reference proteome</keyword>
<evidence type="ECO:0000256" key="1">
    <source>
        <dbReference type="SAM" id="SignalP"/>
    </source>
</evidence>
<reference evidence="3" key="1">
    <citation type="journal article" date="2019" name="Int. J. Syst. Evol. Microbiol.">
        <title>The Global Catalogue of Microorganisms (GCM) 10K type strain sequencing project: providing services to taxonomists for standard genome sequencing and annotation.</title>
        <authorList>
            <consortium name="The Broad Institute Genomics Platform"/>
            <consortium name="The Broad Institute Genome Sequencing Center for Infectious Disease"/>
            <person name="Wu L."/>
            <person name="Ma J."/>
        </authorList>
    </citation>
    <scope>NUCLEOTIDE SEQUENCE [LARGE SCALE GENOMIC DNA]</scope>
    <source>
        <strain evidence="3">CGMCC 1.15928</strain>
    </source>
</reference>
<dbReference type="Pfam" id="PF11776">
    <property type="entry name" value="RcnB"/>
    <property type="match status" value="1"/>
</dbReference>
<protein>
    <submittedName>
        <fullName evidence="2">Uncharacterized protein</fullName>
    </submittedName>
</protein>
<sequence>MRNLLRYSAFGAAAAAFAATTAMPAMAKPDHCPPGHAKKGWCSPYVDRWDDRRDRWDDRREEERAYREGYEDGRRDAIRYNGRDYYDYRIIDDYDRYGLNRPPNGYYYAEVDGDILMVQLATQLVTQLLASGY</sequence>
<accession>A0ABQ1JI39</accession>